<dbReference type="OrthoDB" id="10063405at2759"/>
<dbReference type="Proteomes" id="UP000663852">
    <property type="component" value="Unassembled WGS sequence"/>
</dbReference>
<gene>
    <name evidence="2" type="ORF">EDS130_LOCUS26831</name>
</gene>
<feature type="domain" description="Helix-turn-helix" evidence="1">
    <location>
        <begin position="89"/>
        <end position="147"/>
    </location>
</feature>
<dbReference type="EMBL" id="CAJNOJ010000165">
    <property type="protein sequence ID" value="CAF1229062.1"/>
    <property type="molecule type" value="Genomic_DNA"/>
</dbReference>
<organism evidence="2 3">
    <name type="scientific">Adineta ricciae</name>
    <name type="common">Rotifer</name>
    <dbReference type="NCBI Taxonomy" id="249248"/>
    <lineage>
        <taxon>Eukaryota</taxon>
        <taxon>Metazoa</taxon>
        <taxon>Spiralia</taxon>
        <taxon>Gnathifera</taxon>
        <taxon>Rotifera</taxon>
        <taxon>Eurotatoria</taxon>
        <taxon>Bdelloidea</taxon>
        <taxon>Adinetida</taxon>
        <taxon>Adinetidae</taxon>
        <taxon>Adineta</taxon>
    </lineage>
</organism>
<dbReference type="AlphaFoldDB" id="A0A814YHJ5"/>
<accession>A0A814YHJ5</accession>
<reference evidence="2" key="1">
    <citation type="submission" date="2021-02" db="EMBL/GenBank/DDBJ databases">
        <authorList>
            <person name="Nowell W R."/>
        </authorList>
    </citation>
    <scope>NUCLEOTIDE SEQUENCE</scope>
</reference>
<dbReference type="PANTHER" id="PTHR21301">
    <property type="entry name" value="REVERSE TRANSCRIPTASE"/>
    <property type="match status" value="1"/>
</dbReference>
<evidence type="ECO:0000313" key="3">
    <source>
        <dbReference type="Proteomes" id="UP000663852"/>
    </source>
</evidence>
<sequence>MDELKANGVKYYRRFVDDTFIIAKRDANEERIQTILNSFDEAVQFTFESANEVDHSISFLDVKITPRSRKTPSWFDTNVYRKDTLTGSILKYSSFVPIEYKQNAISSMAYRAIQICSNYHLMDQELSTIMEISVANGYPTSFVNNIIGKTLNRFFENQKKHSNVTDETNKSINISINKVKQKRSPPLIDIPYTGQPTLTLGKKLINIVKQVRPDIVLQPIPRPAPKIQTIFPRKDSLDKNLQANIVYKIACKNCSDEYIGKTYRQAIRRHIEHGASPTLIRSRQQIPNIPLSQPKLLHNEETNLRRSERNTKKIINYQDKNTSSSDETIIDGRQTTTTVTTEKNSALHKHQTDTGHQLDWEIWKIISKDSHKYRLLVRESLAILKHKPTLNRTVQSAPLIIYSSGRIQKKVKMKYQHGRRIPG</sequence>
<protein>
    <recommendedName>
        <fullName evidence="1">Helix-turn-helix domain-containing protein</fullName>
    </recommendedName>
</protein>
<evidence type="ECO:0000259" key="1">
    <source>
        <dbReference type="Pfam" id="PF26215"/>
    </source>
</evidence>
<comment type="caution">
    <text evidence="2">The sequence shown here is derived from an EMBL/GenBank/DDBJ whole genome shotgun (WGS) entry which is preliminary data.</text>
</comment>
<name>A0A814YHJ5_ADIRI</name>
<dbReference type="InterPro" id="IPR058912">
    <property type="entry name" value="HTH_animal"/>
</dbReference>
<proteinExistence type="predicted"/>
<evidence type="ECO:0000313" key="2">
    <source>
        <dbReference type="EMBL" id="CAF1229062.1"/>
    </source>
</evidence>
<dbReference type="PANTHER" id="PTHR21301:SF10">
    <property type="entry name" value="REVERSE TRANSCRIPTASE DOMAIN-CONTAINING PROTEIN"/>
    <property type="match status" value="1"/>
</dbReference>
<dbReference type="Pfam" id="PF26215">
    <property type="entry name" value="HTH_animal"/>
    <property type="match status" value="1"/>
</dbReference>